<dbReference type="PANTHER" id="PTHR11511:SF5">
    <property type="entry name" value="FAT-BODY PROTEIN 1-RELATED"/>
    <property type="match status" value="1"/>
</dbReference>
<evidence type="ECO:0000259" key="6">
    <source>
        <dbReference type="Pfam" id="PF03723"/>
    </source>
</evidence>
<dbReference type="Pfam" id="PF03723">
    <property type="entry name" value="Hemocyanin_C"/>
    <property type="match status" value="1"/>
</dbReference>
<evidence type="ECO:0000256" key="1">
    <source>
        <dbReference type="ARBA" id="ARBA00022761"/>
    </source>
</evidence>
<dbReference type="PRINTS" id="PR00187">
    <property type="entry name" value="HAEMOCYANIN"/>
</dbReference>
<dbReference type="SUPFAM" id="SSF48056">
    <property type="entry name" value="Di-copper centre-containing domain"/>
    <property type="match status" value="1"/>
</dbReference>
<dbReference type="InterPro" id="IPR005203">
    <property type="entry name" value="Hemocyanin_C"/>
</dbReference>
<reference evidence="7" key="1">
    <citation type="journal article" date="2007" name="Arch. Insect Biochem. Physiol.">
        <title>cDNA characterization and expression analysis of two arylphorin-like hexameric protein genes from the diamondback moth, Plutella xylostella (L.).</title>
        <authorList>
            <person name="Ashfaq M."/>
            <person name="Sonoda S."/>
            <person name="Tsumuki H."/>
        </authorList>
    </citation>
    <scope>NUCLEOTIDE SEQUENCE</scope>
</reference>
<dbReference type="InterPro" id="IPR005204">
    <property type="entry name" value="Hemocyanin_N"/>
</dbReference>
<accession>Q0EAG4</accession>
<dbReference type="Gene3D" id="1.20.1370.10">
    <property type="entry name" value="Hemocyanin, N-terminal domain"/>
    <property type="match status" value="1"/>
</dbReference>
<sequence>MQTVLFVACLVAVAAAGTIPKPEFEAKTVDNEFIVKQRKVLSLLQHITQVNVDAEYYKIGKEYDIEHNFEHYTNKKAVEEFLTYYRHGMLPHDAIFSVYNEECRDEAIALYHLFYYAKDFETFYKTAAWARVYLNEGLFVYSFSIAVQHRDDTTGIVLPAPYEVYPYYFVNSDVIAKVQGIKMQRFFIPKWVAPYFSIVEENNVFNIGANYSGWFNNVNQEQKLSYFTEDIGLNTYYYYFHTSMPFWMNGEEFGVLKERRGEIYFNFYQQLLARYYFERLTNGLGEIPELSWRWPIKTGYVPHMVNHNLQPFVSRNNYYQIQNEDNMRDLEYLESYEKQFLQYLEAGKFKAYNKEVDFSDYKSVNFVGNFWQSNADLTTPRNFEQYYEILAQVLLGAAPKTSGKYSTAPIVLKHYQTALRDPVFFQLYKRILYYFLQYKQYLEPYTRETLEFTGVKINDVKVDDLVTYFDYFSFNVSNAAFYSKEELTNVPYSYLVRQARLNHKAFDVKIEVKSDIAADAMVKIFMAPKYDSNGYPITLEDNWMNFFQLDFFKTKLNQGKNDIVRNSEDFFYFKEDSVSTNELYRYLDNGKVPTDMSEYYFLLPNRLMLPKGTHSGFPFQFFVMVYPYVPAQDAGDYKNYILDNKPFGYPLDRPVDELYFYQPNMYFQDVFIKHEGEENVHQYMVPKLDHLKNVVAKH</sequence>
<feature type="domain" description="Hemocyanin N-terminal" evidence="5">
    <location>
        <begin position="33"/>
        <end position="154"/>
    </location>
</feature>
<dbReference type="SUPFAM" id="SSF81296">
    <property type="entry name" value="E set domains"/>
    <property type="match status" value="1"/>
</dbReference>
<feature type="domain" description="Hemocyanin C-terminal" evidence="6">
    <location>
        <begin position="444"/>
        <end position="674"/>
    </location>
</feature>
<dbReference type="Pfam" id="PF03722">
    <property type="entry name" value="Hemocyanin_N"/>
    <property type="match status" value="1"/>
</dbReference>
<evidence type="ECO:0000256" key="3">
    <source>
        <dbReference type="SAM" id="SignalP"/>
    </source>
</evidence>
<dbReference type="PROSITE" id="PS00209">
    <property type="entry name" value="HEMOCYANIN_1"/>
    <property type="match status" value="1"/>
</dbReference>
<evidence type="ECO:0000259" key="5">
    <source>
        <dbReference type="Pfam" id="PF03722"/>
    </source>
</evidence>
<dbReference type="PROSITE" id="PS00210">
    <property type="entry name" value="HEMOCYANIN_2"/>
    <property type="match status" value="1"/>
</dbReference>
<gene>
    <name evidence="7" type="primary">PxAry2</name>
</gene>
<feature type="chain" id="PRO_5004171118" evidence="3">
    <location>
        <begin position="17"/>
        <end position="698"/>
    </location>
</feature>
<dbReference type="GO" id="GO:0005615">
    <property type="term" value="C:extracellular space"/>
    <property type="evidence" value="ECO:0007669"/>
    <property type="project" value="UniProtKB-ARBA"/>
</dbReference>
<feature type="domain" description="Hemocyanin middle" evidence="4">
    <location>
        <begin position="160"/>
        <end position="435"/>
    </location>
</feature>
<dbReference type="InterPro" id="IPR036697">
    <property type="entry name" value="Hemocyanin_N_sf"/>
</dbReference>
<dbReference type="OrthoDB" id="6371642at2759"/>
<dbReference type="SUPFAM" id="SSF48050">
    <property type="entry name" value="Hemocyanin, N-terminal domain"/>
    <property type="match status" value="1"/>
</dbReference>
<keyword evidence="1" id="KW-0758">Storage protein</keyword>
<dbReference type="GO" id="GO:0045735">
    <property type="term" value="F:nutrient reservoir activity"/>
    <property type="evidence" value="ECO:0007669"/>
    <property type="project" value="UniProtKB-KW"/>
</dbReference>
<protein>
    <submittedName>
        <fullName evidence="7">Arylphorin-like hexamerin-2</fullName>
    </submittedName>
</protein>
<dbReference type="KEGG" id="pxy:105388114"/>
<dbReference type="SMR" id="Q0EAG4"/>
<feature type="signal peptide" evidence="3">
    <location>
        <begin position="1"/>
        <end position="16"/>
    </location>
</feature>
<dbReference type="InterPro" id="IPR037020">
    <property type="entry name" value="Hemocyanin_C_sf"/>
</dbReference>
<organism evidence="7">
    <name type="scientific">Plutella xylostella</name>
    <name type="common">Diamondback moth</name>
    <name type="synonym">Plutella maculipennis</name>
    <dbReference type="NCBI Taxonomy" id="51655"/>
    <lineage>
        <taxon>Eukaryota</taxon>
        <taxon>Metazoa</taxon>
        <taxon>Ecdysozoa</taxon>
        <taxon>Arthropoda</taxon>
        <taxon>Hexapoda</taxon>
        <taxon>Insecta</taxon>
        <taxon>Pterygota</taxon>
        <taxon>Neoptera</taxon>
        <taxon>Endopterygota</taxon>
        <taxon>Lepidoptera</taxon>
        <taxon>Glossata</taxon>
        <taxon>Ditrysia</taxon>
        <taxon>Yponomeutoidea</taxon>
        <taxon>Plutellidae</taxon>
        <taxon>Plutella</taxon>
    </lineage>
</organism>
<evidence type="ECO:0000259" key="4">
    <source>
        <dbReference type="Pfam" id="PF00372"/>
    </source>
</evidence>
<keyword evidence="3" id="KW-0732">Signal</keyword>
<dbReference type="InterPro" id="IPR014756">
    <property type="entry name" value="Ig_E-set"/>
</dbReference>
<evidence type="ECO:0000256" key="2">
    <source>
        <dbReference type="ARBA" id="ARBA00038082"/>
    </source>
</evidence>
<proteinExistence type="evidence at transcript level"/>
<evidence type="ECO:0000313" key="7">
    <source>
        <dbReference type="EMBL" id="BAF32562.1"/>
    </source>
</evidence>
<dbReference type="EMBL" id="AB253735">
    <property type="protein sequence ID" value="BAF32562.1"/>
    <property type="molecule type" value="mRNA"/>
</dbReference>
<dbReference type="GeneID" id="105388114"/>
<comment type="similarity">
    <text evidence="2">Belongs to the hemocyanin family.</text>
</comment>
<dbReference type="InterPro" id="IPR008922">
    <property type="entry name" value="Di-copper_centre_dom_sf"/>
</dbReference>
<dbReference type="AlphaFoldDB" id="Q0EAG4"/>
<dbReference type="InterPro" id="IPR000896">
    <property type="entry name" value="Hemocyanin/hexamerin_mid_dom"/>
</dbReference>
<dbReference type="InterPro" id="IPR013788">
    <property type="entry name" value="Hemocyanin/hexamerin"/>
</dbReference>
<dbReference type="Gene3D" id="1.10.1280.10">
    <property type="entry name" value="Di-copper center containing domain from catechol oxidase"/>
    <property type="match status" value="1"/>
</dbReference>
<dbReference type="PANTHER" id="PTHR11511">
    <property type="entry name" value="LARVAL STORAGE PROTEIN/PHENOLOXIDASE"/>
    <property type="match status" value="1"/>
</dbReference>
<dbReference type="RefSeq" id="NP_001292426.1">
    <property type="nucleotide sequence ID" value="NM_001305497.1"/>
</dbReference>
<dbReference type="Gene3D" id="2.60.40.1520">
    <property type="entry name" value="Hemocyanin, C-terminal domain"/>
    <property type="match status" value="1"/>
</dbReference>
<dbReference type="Pfam" id="PF00372">
    <property type="entry name" value="Hemocyanin_M"/>
    <property type="match status" value="1"/>
</dbReference>
<reference evidence="7" key="2">
    <citation type="journal article" date="2007" name="Comp. Biochem. Physiol. B, Biochem. Mol. Biol.">
        <title>Expression of two methionine-rich storage protein genes of Plutella xylostella (L.) in response to development, juvenile hormone-analog and pyrethroid.</title>
        <authorList>
            <person name="Ashfaq M."/>
            <person name="Sonoda S."/>
            <person name="Tsumuki H."/>
        </authorList>
    </citation>
    <scope>NUCLEOTIDE SEQUENCE</scope>
</reference>
<name>Q0EAG4_PLUXY</name>